<protein>
    <submittedName>
        <fullName evidence="1">Uncharacterized protein</fullName>
    </submittedName>
</protein>
<evidence type="ECO:0000313" key="1">
    <source>
        <dbReference type="EMBL" id="KKN59448.1"/>
    </source>
</evidence>
<proteinExistence type="predicted"/>
<sequence>MKGKIKMRMDLRPLKRLQKRSPKFFAKAMEKGAVQLLNWSNNGSMKESRKPPIRWGVLRGSSSAFVGNKLILIFPQSIISGSKEKVTPAHSGAVAGLVITVVWNTDYAMKMHEWKGGWGKFTERDMDAGNKWIEKHLKNDREDLMEVIRIEFKKEVGM</sequence>
<gene>
    <name evidence="1" type="ORF">LCGC14_0541600</name>
</gene>
<comment type="caution">
    <text evidence="1">The sequence shown here is derived from an EMBL/GenBank/DDBJ whole genome shotgun (WGS) entry which is preliminary data.</text>
</comment>
<organism evidence="1">
    <name type="scientific">marine sediment metagenome</name>
    <dbReference type="NCBI Taxonomy" id="412755"/>
    <lineage>
        <taxon>unclassified sequences</taxon>
        <taxon>metagenomes</taxon>
        <taxon>ecological metagenomes</taxon>
    </lineage>
</organism>
<reference evidence="1" key="1">
    <citation type="journal article" date="2015" name="Nature">
        <title>Complex archaea that bridge the gap between prokaryotes and eukaryotes.</title>
        <authorList>
            <person name="Spang A."/>
            <person name="Saw J.H."/>
            <person name="Jorgensen S.L."/>
            <person name="Zaremba-Niedzwiedzka K."/>
            <person name="Martijn J."/>
            <person name="Lind A.E."/>
            <person name="van Eijk R."/>
            <person name="Schleper C."/>
            <person name="Guy L."/>
            <person name="Ettema T.J."/>
        </authorList>
    </citation>
    <scope>NUCLEOTIDE SEQUENCE</scope>
</reference>
<accession>A0A0F9V0R6</accession>
<name>A0A0F9V0R6_9ZZZZ</name>
<dbReference type="AlphaFoldDB" id="A0A0F9V0R6"/>
<dbReference type="EMBL" id="LAZR01000725">
    <property type="protein sequence ID" value="KKN59448.1"/>
    <property type="molecule type" value="Genomic_DNA"/>
</dbReference>